<keyword evidence="9" id="KW-1185">Reference proteome</keyword>
<organism evidence="8 9">
    <name type="scientific">Elysia marginata</name>
    <dbReference type="NCBI Taxonomy" id="1093978"/>
    <lineage>
        <taxon>Eukaryota</taxon>
        <taxon>Metazoa</taxon>
        <taxon>Spiralia</taxon>
        <taxon>Lophotrochozoa</taxon>
        <taxon>Mollusca</taxon>
        <taxon>Gastropoda</taxon>
        <taxon>Heterobranchia</taxon>
        <taxon>Euthyneura</taxon>
        <taxon>Panpulmonata</taxon>
        <taxon>Sacoglossa</taxon>
        <taxon>Placobranchoidea</taxon>
        <taxon>Plakobranchidae</taxon>
        <taxon>Elysia</taxon>
    </lineage>
</organism>
<comment type="similarity">
    <text evidence="2">Belongs to the CTL (choline transporter-like) family.</text>
</comment>
<keyword evidence="6" id="KW-0325">Glycoprotein</keyword>
<evidence type="ECO:0000256" key="5">
    <source>
        <dbReference type="ARBA" id="ARBA00023136"/>
    </source>
</evidence>
<dbReference type="Proteomes" id="UP000762676">
    <property type="component" value="Unassembled WGS sequence"/>
</dbReference>
<dbReference type="EMBL" id="BMAT01000670">
    <property type="protein sequence ID" value="GFR70795.1"/>
    <property type="molecule type" value="Genomic_DNA"/>
</dbReference>
<keyword evidence="5 7" id="KW-0472">Membrane</keyword>
<dbReference type="PANTHER" id="PTHR12385">
    <property type="entry name" value="CHOLINE TRANSPORTER-LIKE (SLC FAMILY 44)"/>
    <property type="match status" value="1"/>
</dbReference>
<evidence type="ECO:0000256" key="4">
    <source>
        <dbReference type="ARBA" id="ARBA00022989"/>
    </source>
</evidence>
<dbReference type="GO" id="GO:0022857">
    <property type="term" value="F:transmembrane transporter activity"/>
    <property type="evidence" value="ECO:0007669"/>
    <property type="project" value="InterPro"/>
</dbReference>
<keyword evidence="3 7" id="KW-0812">Transmembrane</keyword>
<evidence type="ECO:0000256" key="1">
    <source>
        <dbReference type="ARBA" id="ARBA00004141"/>
    </source>
</evidence>
<name>A0AAV4FDE8_9GAST</name>
<evidence type="ECO:0000313" key="9">
    <source>
        <dbReference type="Proteomes" id="UP000762676"/>
    </source>
</evidence>
<dbReference type="AlphaFoldDB" id="A0AAV4FDE8"/>
<feature type="transmembrane region" description="Helical" evidence="7">
    <location>
        <begin position="174"/>
        <end position="193"/>
    </location>
</feature>
<comment type="caution">
    <text evidence="8">The sequence shown here is derived from an EMBL/GenBank/DDBJ whole genome shotgun (WGS) entry which is preliminary data.</text>
</comment>
<feature type="transmembrane region" description="Helical" evidence="7">
    <location>
        <begin position="199"/>
        <end position="220"/>
    </location>
</feature>
<gene>
    <name evidence="8" type="ORF">ElyMa_000337300</name>
</gene>
<evidence type="ECO:0000256" key="2">
    <source>
        <dbReference type="ARBA" id="ARBA00007168"/>
    </source>
</evidence>
<evidence type="ECO:0000256" key="3">
    <source>
        <dbReference type="ARBA" id="ARBA00022692"/>
    </source>
</evidence>
<protein>
    <submittedName>
        <fullName evidence="8">Choline transporter protein 2</fullName>
    </submittedName>
</protein>
<dbReference type="GO" id="GO:0016020">
    <property type="term" value="C:membrane"/>
    <property type="evidence" value="ECO:0007669"/>
    <property type="project" value="UniProtKB-SubCell"/>
</dbReference>
<sequence length="230" mass="25485">MSDCRSRRRGYARGDPIKLVYPTDSFGNVCGTGDYEDKKFLFFFDLLRCAQTGAAVVTMGCPTPQICVSECPTTYWTYAQTVYYETLAGSMVTAERAKMLCKYSVDPYSAAVSGDEREMHRERDEVINRCIPSIFAEITDLAADLVYVDGSKNFTVSDDGGNGITGSNLSDGSYGIVVAMAVCMLWIVLMRFIAGPMVWATIIGVFALVIFGEYIEFLHFKPSLMIDSNR</sequence>
<evidence type="ECO:0000313" key="8">
    <source>
        <dbReference type="EMBL" id="GFR70795.1"/>
    </source>
</evidence>
<dbReference type="PANTHER" id="PTHR12385:SF14">
    <property type="entry name" value="CHOLINE TRANSPORTER-LIKE 2"/>
    <property type="match status" value="1"/>
</dbReference>
<accession>A0AAV4FDE8</accession>
<comment type="subcellular location">
    <subcellularLocation>
        <location evidence="1">Membrane</location>
        <topology evidence="1">Multi-pass membrane protein</topology>
    </subcellularLocation>
</comment>
<reference evidence="8 9" key="1">
    <citation type="journal article" date="2021" name="Elife">
        <title>Chloroplast acquisition without the gene transfer in kleptoplastic sea slugs, Plakobranchus ocellatus.</title>
        <authorList>
            <person name="Maeda T."/>
            <person name="Takahashi S."/>
            <person name="Yoshida T."/>
            <person name="Shimamura S."/>
            <person name="Takaki Y."/>
            <person name="Nagai Y."/>
            <person name="Toyoda A."/>
            <person name="Suzuki Y."/>
            <person name="Arimoto A."/>
            <person name="Ishii H."/>
            <person name="Satoh N."/>
            <person name="Nishiyama T."/>
            <person name="Hasebe M."/>
            <person name="Maruyama T."/>
            <person name="Minagawa J."/>
            <person name="Obokata J."/>
            <person name="Shigenobu S."/>
        </authorList>
    </citation>
    <scope>NUCLEOTIDE SEQUENCE [LARGE SCALE GENOMIC DNA]</scope>
</reference>
<evidence type="ECO:0000256" key="7">
    <source>
        <dbReference type="SAM" id="Phobius"/>
    </source>
</evidence>
<proteinExistence type="inferred from homology"/>
<keyword evidence="4 7" id="KW-1133">Transmembrane helix</keyword>
<evidence type="ECO:0000256" key="6">
    <source>
        <dbReference type="ARBA" id="ARBA00023180"/>
    </source>
</evidence>
<dbReference type="InterPro" id="IPR007603">
    <property type="entry name" value="Choline_transptr-like"/>
</dbReference>